<name>A0ABW6LFA9_9ACTN</name>
<gene>
    <name evidence="1" type="ORF">ACFYM3_16285</name>
</gene>
<sequence length="141" mass="15824">MRMTGFDSTRLPGGVYLVFQRFADEGATSRTWSLSGLGAPKLSLSTLVQTREEFYGPRGKRPPGLWKRVLRAVVRSNGRTTSYYCPDIPPSRLGISLAVPRYVLHLRWETRRFRQAATEHPGRPSCPACTAAGWRRAEDAT</sequence>
<comment type="caution">
    <text evidence="1">The sequence shown here is derived from an EMBL/GenBank/DDBJ whole genome shotgun (WGS) entry which is preliminary data.</text>
</comment>
<dbReference type="RefSeq" id="WP_358278731.1">
    <property type="nucleotide sequence ID" value="NZ_JBEYGJ010000003.1"/>
</dbReference>
<evidence type="ECO:0000313" key="1">
    <source>
        <dbReference type="EMBL" id="MFE9226162.1"/>
    </source>
</evidence>
<reference evidence="1 2" key="1">
    <citation type="submission" date="2024-10" db="EMBL/GenBank/DDBJ databases">
        <title>The Natural Products Discovery Center: Release of the First 8490 Sequenced Strains for Exploring Actinobacteria Biosynthetic Diversity.</title>
        <authorList>
            <person name="Kalkreuter E."/>
            <person name="Kautsar S.A."/>
            <person name="Yang D."/>
            <person name="Bader C.D."/>
            <person name="Teijaro C.N."/>
            <person name="Fluegel L."/>
            <person name="Davis C.M."/>
            <person name="Simpson J.R."/>
            <person name="Lauterbach L."/>
            <person name="Steele A.D."/>
            <person name="Gui C."/>
            <person name="Meng S."/>
            <person name="Li G."/>
            <person name="Viehrig K."/>
            <person name="Ye F."/>
            <person name="Su P."/>
            <person name="Kiefer A.F."/>
            <person name="Nichols A."/>
            <person name="Cepeda A.J."/>
            <person name="Yan W."/>
            <person name="Fan B."/>
            <person name="Jiang Y."/>
            <person name="Adhikari A."/>
            <person name="Zheng C.-J."/>
            <person name="Schuster L."/>
            <person name="Cowan T.M."/>
            <person name="Smanski M.J."/>
            <person name="Chevrette M.G."/>
            <person name="De Carvalho L.P.S."/>
            <person name="Shen B."/>
        </authorList>
    </citation>
    <scope>NUCLEOTIDE SEQUENCE [LARGE SCALE GENOMIC DNA]</scope>
    <source>
        <strain evidence="1 2">NPDC007066</strain>
    </source>
</reference>
<dbReference type="Proteomes" id="UP001601288">
    <property type="component" value="Unassembled WGS sequence"/>
</dbReference>
<organism evidence="1 2">
    <name type="scientific">Streptomyces massasporeus</name>
    <dbReference type="NCBI Taxonomy" id="67324"/>
    <lineage>
        <taxon>Bacteria</taxon>
        <taxon>Bacillati</taxon>
        <taxon>Actinomycetota</taxon>
        <taxon>Actinomycetes</taxon>
        <taxon>Kitasatosporales</taxon>
        <taxon>Streptomycetaceae</taxon>
        <taxon>Streptomyces</taxon>
    </lineage>
</organism>
<protein>
    <submittedName>
        <fullName evidence="1">Uncharacterized protein</fullName>
    </submittedName>
</protein>
<evidence type="ECO:0000313" key="2">
    <source>
        <dbReference type="Proteomes" id="UP001601288"/>
    </source>
</evidence>
<proteinExistence type="predicted"/>
<accession>A0ABW6LFA9</accession>
<keyword evidence="2" id="KW-1185">Reference proteome</keyword>
<dbReference type="EMBL" id="JBIAFP010000008">
    <property type="protein sequence ID" value="MFE9226162.1"/>
    <property type="molecule type" value="Genomic_DNA"/>
</dbReference>